<feature type="region of interest" description="Disordered" evidence="1">
    <location>
        <begin position="25"/>
        <end position="131"/>
    </location>
</feature>
<feature type="compositionally biased region" description="Basic residues" evidence="1">
    <location>
        <begin position="93"/>
        <end position="107"/>
    </location>
</feature>
<reference evidence="2" key="1">
    <citation type="submission" date="2012-05" db="EMBL/GenBank/DDBJ databases">
        <authorList>
            <person name="Krishnakumar V."/>
            <person name="Cheung F."/>
            <person name="Xiao Y."/>
            <person name="Chan A."/>
            <person name="Moskal W.A."/>
            <person name="Town C.D."/>
        </authorList>
    </citation>
    <scope>NUCLEOTIDE SEQUENCE</scope>
</reference>
<dbReference type="AlphaFoldDB" id="I3SAK8"/>
<evidence type="ECO:0000256" key="1">
    <source>
        <dbReference type="SAM" id="MobiDB-lite"/>
    </source>
</evidence>
<evidence type="ECO:0000313" key="2">
    <source>
        <dbReference type="EMBL" id="AFK37300.1"/>
    </source>
</evidence>
<proteinExistence type="evidence at transcript level"/>
<feature type="region of interest" description="Disordered" evidence="1">
    <location>
        <begin position="156"/>
        <end position="184"/>
    </location>
</feature>
<evidence type="ECO:0008006" key="3">
    <source>
        <dbReference type="Google" id="ProtNLM"/>
    </source>
</evidence>
<dbReference type="InterPro" id="IPR038796">
    <property type="entry name" value="At1g76070-like"/>
</dbReference>
<dbReference type="EMBL" id="BT137505">
    <property type="protein sequence ID" value="AFK37300.1"/>
    <property type="molecule type" value="mRNA"/>
</dbReference>
<sequence length="280" mass="31333">MEKQHKRNGSKILKAVIAVSMTFHNTPFSPGRDHHKSRTDQNNATTKWVKPHHHGGNKGFSGPMIPRTNLKDGGFENYNRESTSPKISCMGQIKHKKNQIKKSKSKKSVSLQNETRKFASTTNKTTTTSTSNSTDVIEVKKKNVASKFQRMLFHAAKQPKSAGRKSDASSAEREAPHMSQMKRFSSGRDAFSSFDWKAEMAAEEIHIDDYYSDEDRVVESDGDEEEERIIIPFSAPMLIGGGAGGGCVAHGDVLNLKPRKEINLWKRRTMAPPRPLQLDP</sequence>
<protein>
    <recommendedName>
        <fullName evidence="3">Syringolide-induced protein 14-1-1</fullName>
    </recommendedName>
</protein>
<feature type="compositionally biased region" description="Basic and acidic residues" evidence="1">
    <location>
        <begin position="164"/>
        <end position="176"/>
    </location>
</feature>
<accession>I3SAK8</accession>
<dbReference type="PANTHER" id="PTHR34779:SF2">
    <property type="entry name" value="SYRINGOLIDE-INDUCED PROTEIN 14-1-1"/>
    <property type="match status" value="1"/>
</dbReference>
<feature type="compositionally biased region" description="Low complexity" evidence="1">
    <location>
        <begin position="120"/>
        <end position="131"/>
    </location>
</feature>
<name>I3SAK8_LOTJA</name>
<dbReference type="PANTHER" id="PTHR34779">
    <property type="entry name" value="OS09G0542900 PROTEIN"/>
    <property type="match status" value="1"/>
</dbReference>
<organism evidence="2">
    <name type="scientific">Lotus japonicus</name>
    <name type="common">Lotus corniculatus var. japonicus</name>
    <dbReference type="NCBI Taxonomy" id="34305"/>
    <lineage>
        <taxon>Eukaryota</taxon>
        <taxon>Viridiplantae</taxon>
        <taxon>Streptophyta</taxon>
        <taxon>Embryophyta</taxon>
        <taxon>Tracheophyta</taxon>
        <taxon>Spermatophyta</taxon>
        <taxon>Magnoliopsida</taxon>
        <taxon>eudicotyledons</taxon>
        <taxon>Gunneridae</taxon>
        <taxon>Pentapetalae</taxon>
        <taxon>rosids</taxon>
        <taxon>fabids</taxon>
        <taxon>Fabales</taxon>
        <taxon>Fabaceae</taxon>
        <taxon>Papilionoideae</taxon>
        <taxon>50 kb inversion clade</taxon>
        <taxon>NPAAA clade</taxon>
        <taxon>Hologalegina</taxon>
        <taxon>robinioid clade</taxon>
        <taxon>Loteae</taxon>
        <taxon>Lotus</taxon>
    </lineage>
</organism>